<organism evidence="1">
    <name type="scientific">Streptomyces sp. R35</name>
    <dbReference type="NCBI Taxonomy" id="3238630"/>
    <lineage>
        <taxon>Bacteria</taxon>
        <taxon>Bacillati</taxon>
        <taxon>Actinomycetota</taxon>
        <taxon>Actinomycetes</taxon>
        <taxon>Kitasatosporales</taxon>
        <taxon>Streptomycetaceae</taxon>
        <taxon>Streptomyces</taxon>
    </lineage>
</organism>
<evidence type="ECO:0000313" key="1">
    <source>
        <dbReference type="EMBL" id="XDQ62326.1"/>
    </source>
</evidence>
<proteinExistence type="predicted"/>
<dbReference type="RefSeq" id="WP_369258851.1">
    <property type="nucleotide sequence ID" value="NZ_CP163440.1"/>
</dbReference>
<reference evidence="1" key="1">
    <citation type="submission" date="2024-07" db="EMBL/GenBank/DDBJ databases">
        <authorList>
            <person name="Yu S.T."/>
        </authorList>
    </citation>
    <scope>NUCLEOTIDE SEQUENCE</scope>
    <source>
        <strain evidence="1">R35</strain>
    </source>
</reference>
<name>A0AB39S5V0_9ACTN</name>
<sequence length="208" mass="22852">MTYTRGIQTLAQHIGTEPEYVARALRTASRTHAVIRANQFQDLTDEQLRRLMGGDRHVVAVVANLALRYAGRIEDALLLMDIYHASQGTKPPRQAIRKGVGTLPEHHEHAHIQQAIRVLDAAGLPPIVTDGIHELRPGFQVLPSCDELPGWVFIAPDPDCEARTGFAGGSLGYLAVMRWAGWGVITEPMPAGLWAVVHPDHRSNPFPS</sequence>
<protein>
    <submittedName>
        <fullName evidence="1">Uncharacterized protein</fullName>
    </submittedName>
</protein>
<gene>
    <name evidence="1" type="ORF">AB5J50_16715</name>
</gene>
<dbReference type="EMBL" id="CP163440">
    <property type="protein sequence ID" value="XDQ62326.1"/>
    <property type="molecule type" value="Genomic_DNA"/>
</dbReference>
<accession>A0AB39S5V0</accession>
<dbReference type="AlphaFoldDB" id="A0AB39S5V0"/>